<organism evidence="3 5">
    <name type="scientific">Rozella allomycis (strain CSF55)</name>
    <dbReference type="NCBI Taxonomy" id="988480"/>
    <lineage>
        <taxon>Eukaryota</taxon>
        <taxon>Fungi</taxon>
        <taxon>Fungi incertae sedis</taxon>
        <taxon>Cryptomycota</taxon>
        <taxon>Cryptomycota incertae sedis</taxon>
        <taxon>Rozella</taxon>
    </lineage>
</organism>
<dbReference type="EMBL" id="KE560765">
    <property type="protein sequence ID" value="EPZ35742.1"/>
    <property type="molecule type" value="Genomic_DNA"/>
</dbReference>
<dbReference type="GO" id="GO:0016272">
    <property type="term" value="C:prefoldin complex"/>
    <property type="evidence" value="ECO:0007669"/>
    <property type="project" value="InterPro"/>
</dbReference>
<evidence type="ECO:0000313" key="5">
    <source>
        <dbReference type="Proteomes" id="UP000030755"/>
    </source>
</evidence>
<dbReference type="GO" id="GO:0051082">
    <property type="term" value="F:unfolded protein binding"/>
    <property type="evidence" value="ECO:0007669"/>
    <property type="project" value="InterPro"/>
</dbReference>
<dbReference type="EMBL" id="ML005564">
    <property type="protein sequence ID" value="RKP18090.1"/>
    <property type="molecule type" value="Genomic_DNA"/>
</dbReference>
<gene>
    <name evidence="3" type="ORF">O9G_003360</name>
    <name evidence="4" type="ORF">ROZALSC1DRAFT_30172</name>
</gene>
<evidence type="ECO:0000256" key="1">
    <source>
        <dbReference type="ARBA" id="ARBA00008045"/>
    </source>
</evidence>
<dbReference type="Gene3D" id="1.10.287.370">
    <property type="match status" value="1"/>
</dbReference>
<dbReference type="GO" id="GO:0006457">
    <property type="term" value="P:protein folding"/>
    <property type="evidence" value="ECO:0007669"/>
    <property type="project" value="InterPro"/>
</dbReference>
<keyword evidence="5" id="KW-1185">Reference proteome</keyword>
<reference evidence="4" key="3">
    <citation type="submission" date="2018-08" db="EMBL/GenBank/DDBJ databases">
        <title>Leveraging single-cell genomics to expand the Fungal Tree of Life.</title>
        <authorList>
            <consortium name="DOE Joint Genome Institute"/>
            <person name="Ahrendt S.R."/>
            <person name="Quandt C.A."/>
            <person name="Ciobanu D."/>
            <person name="Clum A."/>
            <person name="Salamov A."/>
            <person name="Andreopoulos B."/>
            <person name="Cheng J.-F."/>
            <person name="Woyke T."/>
            <person name="Pelin A."/>
            <person name="Henrissat B."/>
            <person name="Reynolds N."/>
            <person name="Benny G.L."/>
            <person name="Smith M.E."/>
            <person name="James T.Y."/>
            <person name="Grigoriev I.V."/>
        </authorList>
    </citation>
    <scope>NUCLEOTIDE SEQUENCE</scope>
    <source>
        <strain evidence="4">CSF55</strain>
    </source>
</reference>
<sequence>MNGDRRCFRLVGGVLVERTVSEVIPALKKNTEGIDEIIKGLHETFKKKEIEFVRFQEQYQITERAQ</sequence>
<dbReference type="Proteomes" id="UP000030755">
    <property type="component" value="Unassembled WGS sequence"/>
</dbReference>
<name>A0A075B3T5_ROZAC</name>
<dbReference type="HOGENOM" id="CLU_2832602_0_0_1"/>
<dbReference type="InterPro" id="IPR009053">
    <property type="entry name" value="Prefoldin"/>
</dbReference>
<evidence type="ECO:0000256" key="2">
    <source>
        <dbReference type="ARBA" id="ARBA00023186"/>
    </source>
</evidence>
<dbReference type="InterPro" id="IPR027235">
    <property type="entry name" value="PFD2"/>
</dbReference>
<comment type="similarity">
    <text evidence="1">Belongs to the prefoldin subunit beta family.</text>
</comment>
<protein>
    <submittedName>
        <fullName evidence="3">Prefoldin subunit 2 domain-containing protein</fullName>
    </submittedName>
</protein>
<keyword evidence="2" id="KW-0143">Chaperone</keyword>
<dbReference type="Pfam" id="PF01920">
    <property type="entry name" value="Prefoldin_2"/>
    <property type="match status" value="1"/>
</dbReference>
<reference evidence="3 5" key="1">
    <citation type="journal article" date="2013" name="Curr. Biol.">
        <title>Shared signatures of parasitism and phylogenomics unite Cryptomycota and microsporidia.</title>
        <authorList>
            <person name="James T.Y."/>
            <person name="Pelin A."/>
            <person name="Bonen L."/>
            <person name="Ahrendt S."/>
            <person name="Sain D."/>
            <person name="Corradi N."/>
            <person name="Stajich J.E."/>
        </authorList>
    </citation>
    <scope>NUCLEOTIDE SEQUENCE [LARGE SCALE GENOMIC DNA]</scope>
    <source>
        <strain evidence="3 5">CSF55</strain>
        <strain evidence="3 5">CSF55</strain>
    </source>
</reference>
<dbReference type="AlphaFoldDB" id="A0A075B3T5"/>
<evidence type="ECO:0000313" key="3">
    <source>
        <dbReference type="EMBL" id="EPZ35742.1"/>
    </source>
</evidence>
<dbReference type="OrthoDB" id="29646at2759"/>
<proteinExistence type="inferred from homology"/>
<dbReference type="Proteomes" id="UP000281549">
    <property type="component" value="Unassembled WGS sequence"/>
</dbReference>
<dbReference type="SUPFAM" id="SSF46579">
    <property type="entry name" value="Prefoldin"/>
    <property type="match status" value="1"/>
</dbReference>
<accession>A0A075B3T5</accession>
<reference evidence="6" key="2">
    <citation type="journal article" date="2018" name="Nat. Microbiol.">
        <title>Leveraging single-cell genomics to expand the fungal tree of life.</title>
        <authorList>
            <person name="Ahrendt S.R."/>
            <person name="Quandt C.A."/>
            <person name="Ciobanu D."/>
            <person name="Clum A."/>
            <person name="Salamov A."/>
            <person name="Andreopoulos B."/>
            <person name="Cheng J.F."/>
            <person name="Woyke T."/>
            <person name="Pelin A."/>
            <person name="Henrissat B."/>
            <person name="Reynolds N.K."/>
            <person name="Benny G.L."/>
            <person name="Smith M.E."/>
            <person name="James T.Y."/>
            <person name="Grigoriev I.V."/>
        </authorList>
    </citation>
    <scope>NUCLEOTIDE SEQUENCE [LARGE SCALE GENOMIC DNA]</scope>
    <source>
        <strain evidence="6">CSF55</strain>
    </source>
</reference>
<dbReference type="STRING" id="988480.A0A075B3T5"/>
<dbReference type="InterPro" id="IPR002777">
    <property type="entry name" value="PFD_beta-like"/>
</dbReference>
<evidence type="ECO:0000313" key="4">
    <source>
        <dbReference type="EMBL" id="RKP18090.1"/>
    </source>
</evidence>
<dbReference type="PANTHER" id="PTHR13303">
    <property type="entry name" value="PREFOLDIN SUBUNIT 2"/>
    <property type="match status" value="1"/>
</dbReference>
<evidence type="ECO:0000313" key="6">
    <source>
        <dbReference type="Proteomes" id="UP000281549"/>
    </source>
</evidence>